<protein>
    <submittedName>
        <fullName evidence="1">Uncharacterized protein</fullName>
    </submittedName>
</protein>
<sequence>MICGRNLSDLMPVDGALTLALVRLASDVNPPYPCAAHFCSERYTICCRIRLLQNRLNVSPANDEKWVPGMGAIHESFSRKFLALCPHLRDDLFMGRINLQDVNTTLSGNWMGIKNARTDDRMVSVAECDARKHLVISASFFGRMLAVASLAKIAGRALQPVYRTGMGVSAWGWPWHSFVQQKYRCVDQYDCRSIRLIMAMDTKLCVNVDYVTLNWSRERLETNKNYS</sequence>
<proteinExistence type="predicted"/>
<dbReference type="EMBL" id="CM042884">
    <property type="protein sequence ID" value="KAI4370011.1"/>
    <property type="molecule type" value="Genomic_DNA"/>
</dbReference>
<reference evidence="2" key="1">
    <citation type="journal article" date="2023" name="Front. Plant Sci.">
        <title>Chromosomal-level genome assembly of Melastoma candidum provides insights into trichome evolution.</title>
        <authorList>
            <person name="Zhong Y."/>
            <person name="Wu W."/>
            <person name="Sun C."/>
            <person name="Zou P."/>
            <person name="Liu Y."/>
            <person name="Dai S."/>
            <person name="Zhou R."/>
        </authorList>
    </citation>
    <scope>NUCLEOTIDE SEQUENCE [LARGE SCALE GENOMIC DNA]</scope>
</reference>
<comment type="caution">
    <text evidence="1">The sequence shown here is derived from an EMBL/GenBank/DDBJ whole genome shotgun (WGS) entry which is preliminary data.</text>
</comment>
<evidence type="ECO:0000313" key="1">
    <source>
        <dbReference type="EMBL" id="KAI4370011.1"/>
    </source>
</evidence>
<gene>
    <name evidence="1" type="ORF">MLD38_018398</name>
</gene>
<accession>A0ACB9QWU4</accession>
<dbReference type="Proteomes" id="UP001057402">
    <property type="component" value="Chromosome 5"/>
</dbReference>
<keyword evidence="2" id="KW-1185">Reference proteome</keyword>
<name>A0ACB9QWU4_9MYRT</name>
<evidence type="ECO:0000313" key="2">
    <source>
        <dbReference type="Proteomes" id="UP001057402"/>
    </source>
</evidence>
<organism evidence="1 2">
    <name type="scientific">Melastoma candidum</name>
    <dbReference type="NCBI Taxonomy" id="119954"/>
    <lineage>
        <taxon>Eukaryota</taxon>
        <taxon>Viridiplantae</taxon>
        <taxon>Streptophyta</taxon>
        <taxon>Embryophyta</taxon>
        <taxon>Tracheophyta</taxon>
        <taxon>Spermatophyta</taxon>
        <taxon>Magnoliopsida</taxon>
        <taxon>eudicotyledons</taxon>
        <taxon>Gunneridae</taxon>
        <taxon>Pentapetalae</taxon>
        <taxon>rosids</taxon>
        <taxon>malvids</taxon>
        <taxon>Myrtales</taxon>
        <taxon>Melastomataceae</taxon>
        <taxon>Melastomatoideae</taxon>
        <taxon>Melastomateae</taxon>
        <taxon>Melastoma</taxon>
    </lineage>
</organism>